<protein>
    <submittedName>
        <fullName evidence="1">Uncharacterized protein</fullName>
    </submittedName>
</protein>
<dbReference type="EMBL" id="CADCVG010000097">
    <property type="protein sequence ID" value="CAA9460691.1"/>
    <property type="molecule type" value="Genomic_DNA"/>
</dbReference>
<sequence>WPVWRSSWSLRAPRSHRQMLLACFITSLPGGGPPKSLLRA</sequence>
<accession>A0A6J4R0P8</accession>
<reference evidence="1" key="1">
    <citation type="submission" date="2020-02" db="EMBL/GenBank/DDBJ databases">
        <authorList>
            <person name="Meier V. D."/>
        </authorList>
    </citation>
    <scope>NUCLEOTIDE SEQUENCE</scope>
    <source>
        <strain evidence="1">AVDCRST_MAG14</strain>
    </source>
</reference>
<gene>
    <name evidence="1" type="ORF">AVDCRST_MAG14-2389</name>
</gene>
<dbReference type="AlphaFoldDB" id="A0A6J4R0P8"/>
<name>A0A6J4R0P8_9ACTN</name>
<evidence type="ECO:0000313" key="1">
    <source>
        <dbReference type="EMBL" id="CAA9460691.1"/>
    </source>
</evidence>
<feature type="non-terminal residue" evidence="1">
    <location>
        <position position="1"/>
    </location>
</feature>
<feature type="non-terminal residue" evidence="1">
    <location>
        <position position="40"/>
    </location>
</feature>
<proteinExistence type="predicted"/>
<organism evidence="1">
    <name type="scientific">uncultured Rubrobacteraceae bacterium</name>
    <dbReference type="NCBI Taxonomy" id="349277"/>
    <lineage>
        <taxon>Bacteria</taxon>
        <taxon>Bacillati</taxon>
        <taxon>Actinomycetota</taxon>
        <taxon>Rubrobacteria</taxon>
        <taxon>Rubrobacterales</taxon>
        <taxon>Rubrobacteraceae</taxon>
        <taxon>environmental samples</taxon>
    </lineage>
</organism>